<comment type="caution">
    <text evidence="1">The sequence shown here is derived from an EMBL/GenBank/DDBJ whole genome shotgun (WGS) entry which is preliminary data.</text>
</comment>
<sequence>MLTGLLSDRFGAGYGSAMGLRIAMLMAVKLTGELIGSGEIETAKSGSSTLIPHLPLERPAR</sequence>
<proteinExistence type="predicted"/>
<organism evidence="1 2">
    <name type="scientific">Sphingobium subterraneum</name>
    <dbReference type="NCBI Taxonomy" id="627688"/>
    <lineage>
        <taxon>Bacteria</taxon>
        <taxon>Pseudomonadati</taxon>
        <taxon>Pseudomonadota</taxon>
        <taxon>Alphaproteobacteria</taxon>
        <taxon>Sphingomonadales</taxon>
        <taxon>Sphingomonadaceae</taxon>
        <taxon>Sphingobium</taxon>
    </lineage>
</organism>
<dbReference type="Proteomes" id="UP000552700">
    <property type="component" value="Unassembled WGS sequence"/>
</dbReference>
<dbReference type="RefSeq" id="WP_184081582.1">
    <property type="nucleotide sequence ID" value="NZ_JACIJP010000006.1"/>
</dbReference>
<evidence type="ECO:0000313" key="1">
    <source>
        <dbReference type="EMBL" id="MBB6125279.1"/>
    </source>
</evidence>
<accession>A0A841J274</accession>
<evidence type="ECO:0000313" key="2">
    <source>
        <dbReference type="Proteomes" id="UP000552700"/>
    </source>
</evidence>
<dbReference type="EMBL" id="JACIJP010000006">
    <property type="protein sequence ID" value="MBB6125279.1"/>
    <property type="molecule type" value="Genomic_DNA"/>
</dbReference>
<dbReference type="AlphaFoldDB" id="A0A841J274"/>
<protein>
    <submittedName>
        <fullName evidence="1">Uncharacterized protein</fullName>
    </submittedName>
</protein>
<gene>
    <name evidence="1" type="ORF">FHS92_003040</name>
</gene>
<keyword evidence="2" id="KW-1185">Reference proteome</keyword>
<reference evidence="1 2" key="1">
    <citation type="submission" date="2020-08" db="EMBL/GenBank/DDBJ databases">
        <title>Genomic Encyclopedia of Type Strains, Phase IV (KMG-IV): sequencing the most valuable type-strain genomes for metagenomic binning, comparative biology and taxonomic classification.</title>
        <authorList>
            <person name="Goeker M."/>
        </authorList>
    </citation>
    <scope>NUCLEOTIDE SEQUENCE [LARGE SCALE GENOMIC DNA]</scope>
    <source>
        <strain evidence="1 2">DSM 102255</strain>
    </source>
</reference>
<name>A0A841J274_9SPHN</name>